<dbReference type="PROSITE" id="PS50002">
    <property type="entry name" value="SH3"/>
    <property type="match status" value="4"/>
</dbReference>
<accession>A0AAX6P6D3</accession>
<evidence type="ECO:0000256" key="14">
    <source>
        <dbReference type="PROSITE-ProRule" id="PRU00192"/>
    </source>
</evidence>
<sequence>MTALEETLEQLSLWEAMFAELCPSSCHVGRSPASRDRAPRSQSSQRRRPGHRRVPSCSPAPVGRAVGAAPSRTFPRGAGTEGAGRARLSALGQVQKAARAPAHEPAAPEGSRGGAAGERARCRPRQGPGRPPSARGHHRARGQVLLLARARRGGGGGGRGGAEAVPRSPRRSGFPAVRVQDWAAAETRGTRDGHGPRADMDESSLLDLLECAVCLERLDTTAKVLPCQHTFCRRCLESIVCSRRELRCPECRILVGCGVDELPANILLVRLLDGLRRRPRAGSGPGPGPPAPPGPAAPPGAPCETAAGRSVPVAKSLSQLPYGKALYSYEGKEPGDLKFNKGDVIILRRRVDEHWFHGELHGTRGFLPASYVQCLRPLPQAPPQGTALYDFEMKDRDQDQDCLTFTKDEVLTVIRRVDDNWAEGMLGDRIGIFPLLYVQLNDSAKQLIEMDKLCPAAAAASSCAVPLPSDASTVASAGLGPTAGSSGAVSAFQRRMDSKKNAKKRHSFTALSVTHKSSQAVTHRHSMEISAPVLISSSDPRAAARIGELTHPPCSMPAQDPCSAGPVPTAVPRASTAAGEQGTSPKVPLPLNVYLALYAYKPQKSDELELRKGEMYRVLEKCQDGWFKGASMRTGLSGVFPGNYVTPISRAPGGAAGPPRNSALGGSPLAKGMATTMHPGGGSLSRPALPLTTPQAQAPHPAGSPPTGSCPHHTAQPATGQTRGALSAAAHPSAQAQDRPTATVTPLRTQSSPSRLPTTSLRPRSMVYPQPGQQSPVQTSPRPAIPFTSAASAITPPSVSTTSLSGDAGGGSSGGLSTSSPTSTGCRLEDKRGEKKEKKSGLLKLLAGASTRRKSRSPPSFSPTHDPLVATDTSLLGATGPDMSSLSVHGRAGSCPIESEMRGAMGLEPLHRKTGSLDLNFCSSPARQAALSTAAIRPEPKPLPRERYRVVVSYPPQSEAEIELKEGDVVFVHRKRKDGWYEGTLQRNGRTGLFPGSFVESF</sequence>
<keyword evidence="7" id="KW-0479">Metal-binding</keyword>
<feature type="compositionally biased region" description="Pro residues" evidence="15">
    <location>
        <begin position="286"/>
        <end position="301"/>
    </location>
</feature>
<protein>
    <recommendedName>
        <fullName evidence="4">RING-type E3 ubiquitin transferase</fullName>
        <ecNumber evidence="4">2.3.2.27</ecNumber>
    </recommendedName>
</protein>
<evidence type="ECO:0000256" key="2">
    <source>
        <dbReference type="ARBA" id="ARBA00004906"/>
    </source>
</evidence>
<evidence type="ECO:0000256" key="7">
    <source>
        <dbReference type="ARBA" id="ARBA00022723"/>
    </source>
</evidence>
<dbReference type="FunFam" id="2.30.30.40:FF:000091">
    <property type="entry name" value="Putative E3 ubiquitin-protein ligase SH3RF1"/>
    <property type="match status" value="1"/>
</dbReference>
<evidence type="ECO:0000256" key="1">
    <source>
        <dbReference type="ARBA" id="ARBA00000900"/>
    </source>
</evidence>
<dbReference type="FunFam" id="3.30.40.10:FF:000077">
    <property type="entry name" value="E3 ubiquitin-protein ligase SH3RF1 isoform X1"/>
    <property type="match status" value="1"/>
</dbReference>
<evidence type="ECO:0000256" key="3">
    <source>
        <dbReference type="ARBA" id="ARBA00008649"/>
    </source>
</evidence>
<dbReference type="InterPro" id="IPR013083">
    <property type="entry name" value="Znf_RING/FYVE/PHD"/>
</dbReference>
<feature type="domain" description="SH3" evidence="16">
    <location>
        <begin position="943"/>
        <end position="1002"/>
    </location>
</feature>
<dbReference type="InterPro" id="IPR036028">
    <property type="entry name" value="SH3-like_dom_sf"/>
</dbReference>
<comment type="similarity">
    <text evidence="3">Belongs to the SH3RF family.</text>
</comment>
<keyword evidence="18" id="KW-1185">Reference proteome</keyword>
<evidence type="ECO:0000256" key="6">
    <source>
        <dbReference type="ARBA" id="ARBA00022679"/>
    </source>
</evidence>
<dbReference type="InterPro" id="IPR018957">
    <property type="entry name" value="Znf_C3HC4_RING-type"/>
</dbReference>
<dbReference type="AlphaFoldDB" id="A0AAX6P6D3"/>
<evidence type="ECO:0000259" key="17">
    <source>
        <dbReference type="PROSITE" id="PS50089"/>
    </source>
</evidence>
<dbReference type="SMART" id="SM00326">
    <property type="entry name" value="SH3"/>
    <property type="match status" value="4"/>
</dbReference>
<dbReference type="PROSITE" id="PS00518">
    <property type="entry name" value="ZF_RING_1"/>
    <property type="match status" value="1"/>
</dbReference>
<feature type="domain" description="SH3" evidence="16">
    <location>
        <begin position="380"/>
        <end position="443"/>
    </location>
</feature>
<dbReference type="EC" id="2.3.2.27" evidence="4"/>
<dbReference type="GO" id="GO:0008270">
    <property type="term" value="F:zinc ion binding"/>
    <property type="evidence" value="ECO:0007669"/>
    <property type="project" value="UniProtKB-KW"/>
</dbReference>
<keyword evidence="9 13" id="KW-0863">Zinc-finger</keyword>
<feature type="region of interest" description="Disordered" evidence="15">
    <location>
        <begin position="27"/>
        <end position="173"/>
    </location>
</feature>
<feature type="compositionally biased region" description="Low complexity" evidence="15">
    <location>
        <begin position="55"/>
        <end position="70"/>
    </location>
</feature>
<evidence type="ECO:0000256" key="13">
    <source>
        <dbReference type="PROSITE-ProRule" id="PRU00175"/>
    </source>
</evidence>
<feature type="domain" description="SH3" evidence="16">
    <location>
        <begin position="318"/>
        <end position="377"/>
    </location>
</feature>
<feature type="compositionally biased region" description="Basic and acidic residues" evidence="15">
    <location>
        <begin position="827"/>
        <end position="840"/>
    </location>
</feature>
<keyword evidence="12" id="KW-0832">Ubl conjugation</keyword>
<proteinExistence type="inferred from homology"/>
<feature type="compositionally biased region" description="Low complexity" evidence="15">
    <location>
        <begin position="125"/>
        <end position="134"/>
    </location>
</feature>
<dbReference type="InterPro" id="IPR001841">
    <property type="entry name" value="Znf_RING"/>
</dbReference>
<dbReference type="Pfam" id="PF14604">
    <property type="entry name" value="SH3_9"/>
    <property type="match status" value="2"/>
</dbReference>
<evidence type="ECO:0000256" key="15">
    <source>
        <dbReference type="SAM" id="MobiDB-lite"/>
    </source>
</evidence>
<dbReference type="InterPro" id="IPR035816">
    <property type="entry name" value="SH3RF1/SH3RF3_SH3_4"/>
</dbReference>
<feature type="compositionally biased region" description="Polar residues" evidence="15">
    <location>
        <begin position="871"/>
        <end position="887"/>
    </location>
</feature>
<dbReference type="PANTHER" id="PTHR14167:SF62">
    <property type="entry name" value="E3 UBIQUITIN-PROTEIN LIGASE SH3RF3"/>
    <property type="match status" value="1"/>
</dbReference>
<evidence type="ECO:0000256" key="8">
    <source>
        <dbReference type="ARBA" id="ARBA00022737"/>
    </source>
</evidence>
<evidence type="ECO:0000256" key="10">
    <source>
        <dbReference type="ARBA" id="ARBA00022786"/>
    </source>
</evidence>
<name>A0AAX6P6D3_HETGA</name>
<evidence type="ECO:0000256" key="11">
    <source>
        <dbReference type="ARBA" id="ARBA00022833"/>
    </source>
</evidence>
<dbReference type="RefSeq" id="XP_004844791.1">
    <property type="nucleotide sequence ID" value="XM_004844734.2"/>
</dbReference>
<feature type="compositionally biased region" description="Basic residues" evidence="15">
    <location>
        <begin position="45"/>
        <end position="54"/>
    </location>
</feature>
<evidence type="ECO:0000256" key="5">
    <source>
        <dbReference type="ARBA" id="ARBA00022443"/>
    </source>
</evidence>
<dbReference type="PANTHER" id="PTHR14167">
    <property type="entry name" value="SH3 DOMAIN-CONTAINING"/>
    <property type="match status" value="1"/>
</dbReference>
<organism evidence="18 19">
    <name type="scientific">Heterocephalus glaber</name>
    <name type="common">Naked mole rat</name>
    <dbReference type="NCBI Taxonomy" id="10181"/>
    <lineage>
        <taxon>Eukaryota</taxon>
        <taxon>Metazoa</taxon>
        <taxon>Chordata</taxon>
        <taxon>Craniata</taxon>
        <taxon>Vertebrata</taxon>
        <taxon>Euteleostomi</taxon>
        <taxon>Mammalia</taxon>
        <taxon>Eutheria</taxon>
        <taxon>Euarchontoglires</taxon>
        <taxon>Glires</taxon>
        <taxon>Rodentia</taxon>
        <taxon>Hystricomorpha</taxon>
        <taxon>Bathyergidae</taxon>
        <taxon>Heterocephalus</taxon>
    </lineage>
</organism>
<feature type="compositionally biased region" description="Polar residues" evidence="15">
    <location>
        <begin position="789"/>
        <end position="799"/>
    </location>
</feature>
<dbReference type="KEGG" id="hgl:101723560"/>
<dbReference type="PROSITE" id="PS50089">
    <property type="entry name" value="ZF_RING_2"/>
    <property type="match status" value="1"/>
</dbReference>
<evidence type="ECO:0000313" key="18">
    <source>
        <dbReference type="Proteomes" id="UP000694906"/>
    </source>
</evidence>
<comment type="catalytic activity">
    <reaction evidence="1">
        <text>S-ubiquitinyl-[E2 ubiquitin-conjugating enzyme]-L-cysteine + [acceptor protein]-L-lysine = [E2 ubiquitin-conjugating enzyme]-L-cysteine + N(6)-ubiquitinyl-[acceptor protein]-L-lysine.</text>
        <dbReference type="EC" id="2.3.2.27"/>
    </reaction>
</comment>
<feature type="compositionally biased region" description="Low complexity" evidence="15">
    <location>
        <begin position="725"/>
        <end position="737"/>
    </location>
</feature>
<dbReference type="InterPro" id="IPR001452">
    <property type="entry name" value="SH3_domain"/>
</dbReference>
<dbReference type="GO" id="GO:0061630">
    <property type="term" value="F:ubiquitin protein ligase activity"/>
    <property type="evidence" value="ECO:0007669"/>
    <property type="project" value="UniProtKB-EC"/>
</dbReference>
<dbReference type="SMART" id="SM00184">
    <property type="entry name" value="RING"/>
    <property type="match status" value="1"/>
</dbReference>
<feature type="domain" description="RING-type" evidence="17">
    <location>
        <begin position="211"/>
        <end position="252"/>
    </location>
</feature>
<evidence type="ECO:0000256" key="4">
    <source>
        <dbReference type="ARBA" id="ARBA00012483"/>
    </source>
</evidence>
<feature type="region of interest" description="Disordered" evidence="15">
    <location>
        <begin position="278"/>
        <end position="307"/>
    </location>
</feature>
<dbReference type="GeneID" id="101723560"/>
<dbReference type="CTD" id="344558"/>
<keyword evidence="10" id="KW-0833">Ubl conjugation pathway</keyword>
<dbReference type="SUPFAM" id="SSF57850">
    <property type="entry name" value="RING/U-box"/>
    <property type="match status" value="1"/>
</dbReference>
<dbReference type="CDD" id="cd11785">
    <property type="entry name" value="SH3_SH3RF_C"/>
    <property type="match status" value="1"/>
</dbReference>
<dbReference type="SUPFAM" id="SSF50044">
    <property type="entry name" value="SH3-domain"/>
    <property type="match status" value="4"/>
</dbReference>
<dbReference type="Pfam" id="PF00097">
    <property type="entry name" value="zf-C3HC4"/>
    <property type="match status" value="1"/>
</dbReference>
<dbReference type="Gene3D" id="2.30.30.40">
    <property type="entry name" value="SH3 Domains"/>
    <property type="match status" value="4"/>
</dbReference>
<keyword evidence="8" id="KW-0677">Repeat</keyword>
<reference evidence="19" key="1">
    <citation type="submission" date="2025-08" db="UniProtKB">
        <authorList>
            <consortium name="RefSeq"/>
        </authorList>
    </citation>
    <scope>IDENTIFICATION</scope>
</reference>
<evidence type="ECO:0000256" key="12">
    <source>
        <dbReference type="ARBA" id="ARBA00022843"/>
    </source>
</evidence>
<feature type="region of interest" description="Disordered" evidence="15">
    <location>
        <begin position="651"/>
        <end position="894"/>
    </location>
</feature>
<feature type="domain" description="SH3" evidence="16">
    <location>
        <begin position="589"/>
        <end position="650"/>
    </location>
</feature>
<keyword evidence="6" id="KW-0808">Transferase</keyword>
<dbReference type="CDD" id="cd16750">
    <property type="entry name" value="RING-HC_SH3RF3"/>
    <property type="match status" value="1"/>
</dbReference>
<feature type="compositionally biased region" description="Low complexity" evidence="15">
    <location>
        <begin position="815"/>
        <end position="825"/>
    </location>
</feature>
<dbReference type="PRINTS" id="PR00499">
    <property type="entry name" value="P67PHOX"/>
</dbReference>
<feature type="compositionally biased region" description="Low complexity" evidence="15">
    <location>
        <begin position="97"/>
        <end position="110"/>
    </location>
</feature>
<evidence type="ECO:0000259" key="16">
    <source>
        <dbReference type="PROSITE" id="PS50002"/>
    </source>
</evidence>
<comment type="pathway">
    <text evidence="2">Protein modification; protein ubiquitination.</text>
</comment>
<evidence type="ECO:0000313" key="19">
    <source>
        <dbReference type="RefSeq" id="XP_004844791.1"/>
    </source>
</evidence>
<dbReference type="InterPro" id="IPR017907">
    <property type="entry name" value="Znf_RING_CS"/>
</dbReference>
<dbReference type="InterPro" id="IPR050384">
    <property type="entry name" value="Endophilin_SH3RF"/>
</dbReference>
<dbReference type="FunFam" id="2.30.30.40:FF:000001">
    <property type="entry name" value="Sorbin and SH3 domain-containing protein 1 isoform 2"/>
    <property type="match status" value="1"/>
</dbReference>
<keyword evidence="5 14" id="KW-0728">SH3 domain</keyword>
<dbReference type="Pfam" id="PF00018">
    <property type="entry name" value="SH3_1"/>
    <property type="match status" value="2"/>
</dbReference>
<dbReference type="Proteomes" id="UP000694906">
    <property type="component" value="Unplaced"/>
</dbReference>
<evidence type="ECO:0000256" key="9">
    <source>
        <dbReference type="ARBA" id="ARBA00022771"/>
    </source>
</evidence>
<dbReference type="InterPro" id="IPR028502">
    <property type="entry name" value="SH3RF3_RING-HC_Zfn"/>
</dbReference>
<dbReference type="PRINTS" id="PR00452">
    <property type="entry name" value="SH3DOMAIN"/>
</dbReference>
<feature type="compositionally biased region" description="Polar residues" evidence="15">
    <location>
        <begin position="738"/>
        <end position="762"/>
    </location>
</feature>
<keyword evidence="11" id="KW-0862">Zinc</keyword>
<gene>
    <name evidence="19" type="primary">Sh3rf3</name>
</gene>
<dbReference type="Gene3D" id="3.30.40.10">
    <property type="entry name" value="Zinc/RING finger domain, C3HC4 (zinc finger)"/>
    <property type="match status" value="1"/>
</dbReference>
<dbReference type="FunFam" id="2.30.30.40:FF:000063">
    <property type="entry name" value="Putative E3 ubiquitin-protein ligase SH3RF1"/>
    <property type="match status" value="1"/>
</dbReference>
<feature type="compositionally biased region" description="Polar residues" evidence="15">
    <location>
        <begin position="771"/>
        <end position="781"/>
    </location>
</feature>